<comment type="caution">
    <text evidence="1">The sequence shown here is derived from an EMBL/GenBank/DDBJ whole genome shotgun (WGS) entry which is preliminary data.</text>
</comment>
<name>A0ABR8DXN6_9NOSO</name>
<evidence type="ECO:0000313" key="2">
    <source>
        <dbReference type="Proteomes" id="UP000623440"/>
    </source>
</evidence>
<dbReference type="Proteomes" id="UP000623440">
    <property type="component" value="Unassembled WGS sequence"/>
</dbReference>
<accession>A0ABR8DXN6</accession>
<proteinExistence type="predicted"/>
<gene>
    <name evidence="1" type="ORF">H6G97_30430</name>
</gene>
<dbReference type="EMBL" id="JACJSI010000106">
    <property type="protein sequence ID" value="MBD2533636.1"/>
    <property type="molecule type" value="Genomic_DNA"/>
</dbReference>
<reference evidence="1 2" key="1">
    <citation type="journal article" date="2020" name="ISME J.">
        <title>Comparative genomics reveals insights into cyanobacterial evolution and habitat adaptation.</title>
        <authorList>
            <person name="Chen M.Y."/>
            <person name="Teng W.K."/>
            <person name="Zhao L."/>
            <person name="Hu C.X."/>
            <person name="Zhou Y.K."/>
            <person name="Han B.P."/>
            <person name="Song L.R."/>
            <person name="Shu W.S."/>
        </authorList>
    </citation>
    <scope>NUCLEOTIDE SEQUENCE [LARGE SCALE GENOMIC DNA]</scope>
    <source>
        <strain evidence="1 2">FACHB-838</strain>
    </source>
</reference>
<evidence type="ECO:0000313" key="1">
    <source>
        <dbReference type="EMBL" id="MBD2533636.1"/>
    </source>
</evidence>
<organism evidence="1 2">
    <name type="scientific">Nostoc flagelliforme FACHB-838</name>
    <dbReference type="NCBI Taxonomy" id="2692904"/>
    <lineage>
        <taxon>Bacteria</taxon>
        <taxon>Bacillati</taxon>
        <taxon>Cyanobacteriota</taxon>
        <taxon>Cyanophyceae</taxon>
        <taxon>Nostocales</taxon>
        <taxon>Nostocaceae</taxon>
        <taxon>Nostoc</taxon>
    </lineage>
</organism>
<keyword evidence="2" id="KW-1185">Reference proteome</keyword>
<protein>
    <submittedName>
        <fullName evidence="1">Uncharacterized protein</fullName>
    </submittedName>
</protein>
<sequence>MTYKTHVIPFHVNSDTDESCRDAKFRVSTGLYLYQGFCETVSVLSFQRQN</sequence>